<name>A0AB72ZEA1_YERPE</name>
<protein>
    <submittedName>
        <fullName evidence="1">Uncharacterized protein</fullName>
    </submittedName>
</protein>
<accession>A0AB72ZEA1</accession>
<organism evidence="1 2">
    <name type="scientific">Yersinia pestis PY-08</name>
    <dbReference type="NCBI Taxonomy" id="992134"/>
    <lineage>
        <taxon>Bacteria</taxon>
        <taxon>Pseudomonadati</taxon>
        <taxon>Pseudomonadota</taxon>
        <taxon>Gammaproteobacteria</taxon>
        <taxon>Enterobacterales</taxon>
        <taxon>Yersiniaceae</taxon>
        <taxon>Yersinia</taxon>
    </lineage>
</organism>
<reference evidence="1 2" key="1">
    <citation type="submission" date="2012-05" db="EMBL/GenBank/DDBJ databases">
        <title>Genome sequence of Yersinia Pestis PY-08.</title>
        <authorList>
            <person name="Santana-Cruz I."/>
            <person name="Sengamalay N."/>
            <person name="McCracken C."/>
            <person name="Daugherty S.C."/>
            <person name="Maroo A."/>
            <person name="Vara P.G."/>
            <person name="Tallon L.J."/>
            <person name="Sadzewicz L."/>
            <person name="Vinetz J.M."/>
            <person name="Cespedes Zambrano M.J."/>
            <person name="Fraser-Liggett C.M."/>
            <person name="Tettelin H."/>
        </authorList>
    </citation>
    <scope>NUCLEOTIDE SEQUENCE [LARGE SCALE GENOMIC DNA]</scope>
    <source>
        <strain evidence="1 2">PY-08</strain>
    </source>
</reference>
<dbReference type="Proteomes" id="UP000003231">
    <property type="component" value="Unassembled WGS sequence"/>
</dbReference>
<dbReference type="EMBL" id="AKRT01000484">
    <property type="protein sequence ID" value="EIR12838.1"/>
    <property type="molecule type" value="Genomic_DNA"/>
</dbReference>
<comment type="caution">
    <text evidence="1">The sequence shown here is derived from an EMBL/GenBank/DDBJ whole genome shotgun (WGS) entry which is preliminary data.</text>
</comment>
<feature type="non-terminal residue" evidence="1">
    <location>
        <position position="10"/>
    </location>
</feature>
<evidence type="ECO:0000313" key="1">
    <source>
        <dbReference type="EMBL" id="EIR12838.1"/>
    </source>
</evidence>
<evidence type="ECO:0000313" key="2">
    <source>
        <dbReference type="Proteomes" id="UP000003231"/>
    </source>
</evidence>
<gene>
    <name evidence="1" type="ORF">YPPY08_4375</name>
</gene>
<sequence length="10" mass="1187">MRERRAQSPG</sequence>
<proteinExistence type="predicted"/>